<accession>A0A875SAI4</accession>
<proteinExistence type="inferred from homology"/>
<dbReference type="FunFam" id="3.50.50.60:FF:000021">
    <property type="entry name" value="Ubiquinone biosynthesis monooxygenase COQ6"/>
    <property type="match status" value="1"/>
</dbReference>
<dbReference type="GO" id="GO:0016712">
    <property type="term" value="F:oxidoreductase activity, acting on paired donors, with incorporation or reduction of molecular oxygen, reduced flavin or flavoprotein as one donor, and incorporation of one atom of oxygen"/>
    <property type="evidence" value="ECO:0007669"/>
    <property type="project" value="UniProtKB-UniRule"/>
</dbReference>
<evidence type="ECO:0000256" key="3">
    <source>
        <dbReference type="ARBA" id="ARBA00022630"/>
    </source>
</evidence>
<protein>
    <recommendedName>
        <fullName evidence="11">Ubiquinone biosynthesis monooxygenase COQ6, mitochondrial</fullName>
        <ecNumber evidence="11">1.14.15.45</ecNumber>
    </recommendedName>
    <alternativeName>
        <fullName evidence="11">2-methoxy-6-polyprenolphenol 4-hydroxylase</fullName>
        <ecNumber evidence="11">1.14.15.46</ecNumber>
    </alternativeName>
</protein>
<dbReference type="PANTHER" id="PTHR43876">
    <property type="entry name" value="UBIQUINONE BIOSYNTHESIS MONOOXYGENASE COQ6, MITOCHONDRIAL"/>
    <property type="match status" value="1"/>
</dbReference>
<evidence type="ECO:0000256" key="2">
    <source>
        <dbReference type="ARBA" id="ARBA00005349"/>
    </source>
</evidence>
<evidence type="ECO:0000313" key="14">
    <source>
        <dbReference type="Proteomes" id="UP000662931"/>
    </source>
</evidence>
<dbReference type="NCBIfam" id="TIGR01988">
    <property type="entry name" value="Ubi-OHases"/>
    <property type="match status" value="1"/>
</dbReference>
<keyword evidence="7 11" id="KW-0560">Oxidoreductase</keyword>
<evidence type="ECO:0000259" key="12">
    <source>
        <dbReference type="Pfam" id="PF01494"/>
    </source>
</evidence>
<evidence type="ECO:0000313" key="13">
    <source>
        <dbReference type="EMBL" id="QPG77075.1"/>
    </source>
</evidence>
<comment type="catalytic activity">
    <reaction evidence="11">
        <text>a 2-methoxy-6-(all-trans-polyprenyl)phenol + 2 reduced [2Fe-2S]-[ferredoxin] + O2 + 2 H(+) = a 2-methoxy-6-(all-trans-polyprenyl)benzene-1,4-diol + 2 oxidized [2Fe-2S]-[ferredoxin] + H2O</text>
        <dbReference type="Rhea" id="RHEA:81183"/>
        <dbReference type="Rhea" id="RHEA-COMP:9551"/>
        <dbReference type="Rhea" id="RHEA-COMP:10000"/>
        <dbReference type="Rhea" id="RHEA-COMP:10001"/>
        <dbReference type="Rhea" id="RHEA-COMP:10858"/>
        <dbReference type="ChEBI" id="CHEBI:15377"/>
        <dbReference type="ChEBI" id="CHEBI:15378"/>
        <dbReference type="ChEBI" id="CHEBI:15379"/>
        <dbReference type="ChEBI" id="CHEBI:33737"/>
        <dbReference type="ChEBI" id="CHEBI:33738"/>
        <dbReference type="ChEBI" id="CHEBI:62731"/>
        <dbReference type="ChEBI" id="CHEBI:84166"/>
        <dbReference type="EC" id="1.14.15.46"/>
    </reaction>
</comment>
<comment type="subunit">
    <text evidence="11">Component of a multi-subunit COQ enzyme complex, composed of at least COQ3, COQ4, COQ5, COQ6, COQ7 and COQ9.</text>
</comment>
<dbReference type="Gene3D" id="3.50.50.60">
    <property type="entry name" value="FAD/NAD(P)-binding domain"/>
    <property type="match status" value="2"/>
</dbReference>
<keyword evidence="3 11" id="KW-0285">Flavoprotein</keyword>
<keyword evidence="10 11" id="KW-0472">Membrane</keyword>
<reference evidence="13" key="1">
    <citation type="submission" date="2020-10" db="EMBL/GenBank/DDBJ databases">
        <authorList>
            <person name="Roach M.J.R."/>
        </authorList>
    </citation>
    <scope>NUCLEOTIDE SEQUENCE</scope>
    <source>
        <strain evidence="13">CBS 1945</strain>
    </source>
</reference>
<dbReference type="InterPro" id="IPR002938">
    <property type="entry name" value="FAD-bd"/>
</dbReference>
<dbReference type="GO" id="GO:0031314">
    <property type="term" value="C:extrinsic component of mitochondrial inner membrane"/>
    <property type="evidence" value="ECO:0007669"/>
    <property type="project" value="UniProtKB-UniRule"/>
</dbReference>
<comment type="function">
    <text evidence="11">FAD-dependent monooxygenase required for two non-consecutive steps during ubiquinone biosynthesis. Required for the C5-ring hydroxylation during ubiquinone biosynthesis by catalyzing the hydroxylation of 4-hydroxy-3-(all-trans-polyprenyl)benzoic acid to 3,4-dihydroxy-5-(all-trans-polyprenyl)benzoic acid. Also acts downstream of coq4, for the C1-hydroxylation during ubiquinone biosynthesis by catalyzing the hydroxylation of 2-methoxy-6-(all-trans-polyprenyl)phenol to 2-methoxy-6-(all-trans-polyprenyl)benzene-1,4-diol. The electrons required for the hydroxylation reaction are funneled indirectly to coq6 from NADPH via a ferredoxin/ferredoxin reductase system.</text>
</comment>
<dbReference type="InterPro" id="IPR018168">
    <property type="entry name" value="Ubi_Hdrlase_CS"/>
</dbReference>
<dbReference type="PRINTS" id="PR00420">
    <property type="entry name" value="RNGMNOXGNASE"/>
</dbReference>
<keyword evidence="4 11" id="KW-0831">Ubiquinone biosynthesis</keyword>
<evidence type="ECO:0000256" key="1">
    <source>
        <dbReference type="ARBA" id="ARBA00001974"/>
    </source>
</evidence>
<dbReference type="EC" id="1.14.15.46" evidence="11"/>
<comment type="subcellular location">
    <subcellularLocation>
        <location evidence="11">Mitochondrion inner membrane</location>
        <topology evidence="11">Peripheral membrane protein</topology>
        <orientation evidence="11">Matrix side</orientation>
    </subcellularLocation>
</comment>
<evidence type="ECO:0000256" key="8">
    <source>
        <dbReference type="ARBA" id="ARBA00023033"/>
    </source>
</evidence>
<evidence type="ECO:0000256" key="11">
    <source>
        <dbReference type="HAMAP-Rule" id="MF_03193"/>
    </source>
</evidence>
<keyword evidence="5 11" id="KW-0999">Mitochondrion inner membrane</keyword>
<dbReference type="GO" id="GO:0106364">
    <property type="term" value="F:4-hydroxy-3-all-trans-polyprenylbenzoate oxygenase activity"/>
    <property type="evidence" value="ECO:0007669"/>
    <property type="project" value="UniProtKB-EC"/>
</dbReference>
<sequence>MLSRRFFATAVKEVTHVSDVVIVGGGPAGLTMAAAIKSSHILKDLQCTLVESSDMCRSLQDYCDDPPERILNRCVSITPATVEHMKQLAAWKFVRPDRIQNYDYIRTYDGLTNASMDFDSPNLATMIENSNIQSSLYQRILELNSEQPLNQLVLKDNTKVTGITRDSKTNWPIVKLSNGDTIKTRLLIGCDGGRSPVRKFAGIESRGWAYNTWGIVGTLKYKNTGFRSPTGWQRFLPTGPLAQLPLPDSWLSIVWSVPPELAMILMSLSDKSFISILNAASRLSQDELNYLYKIARDEPEKLQDEVNWRLQVFNNKLTADQEEKYPLEVDYIVPKSRGRFPLKLSHADDYVDERIALVGDAAHTTHPLAGQGLNMGQADIQSLVKTLETARERGLDYGTKFALEPYFSTRYPANHVMLGVVDKIHKIYSAKFPPLVWARSLGVNVLNNLPLLKDLIVGQVSHRKMP</sequence>
<keyword evidence="8 11" id="KW-0503">Monooxygenase</keyword>
<dbReference type="OrthoDB" id="683240at2759"/>
<dbReference type="GO" id="GO:0071949">
    <property type="term" value="F:FAD binding"/>
    <property type="evidence" value="ECO:0007669"/>
    <property type="project" value="InterPro"/>
</dbReference>
<comment type="catalytic activity">
    <reaction evidence="11">
        <text>a 4-hydroxy-3-(all-trans-polyprenyl)benzoate + 2 reduced [2Fe-2S]-[ferredoxin] + O2 + 2 H(+) = a 3,4-dihydroxy-5-(all-trans-polyprenyl)benzoate + 2 oxidized [2Fe-2S]-[ferredoxin] + H2O</text>
        <dbReference type="Rhea" id="RHEA:81195"/>
        <dbReference type="Rhea" id="RHEA-COMP:9514"/>
        <dbReference type="Rhea" id="RHEA-COMP:10000"/>
        <dbReference type="Rhea" id="RHEA-COMP:10001"/>
        <dbReference type="Rhea" id="RHEA-COMP:10930"/>
        <dbReference type="ChEBI" id="CHEBI:15377"/>
        <dbReference type="ChEBI" id="CHEBI:15378"/>
        <dbReference type="ChEBI" id="CHEBI:15379"/>
        <dbReference type="ChEBI" id="CHEBI:33737"/>
        <dbReference type="ChEBI" id="CHEBI:33738"/>
        <dbReference type="ChEBI" id="CHEBI:64694"/>
        <dbReference type="ChEBI" id="CHEBI:78396"/>
        <dbReference type="EC" id="1.14.15.45"/>
    </reaction>
</comment>
<dbReference type="AlphaFoldDB" id="A0A875SAI4"/>
<dbReference type="Pfam" id="PF01494">
    <property type="entry name" value="FAD_binding_3"/>
    <property type="match status" value="1"/>
</dbReference>
<dbReference type="HAMAP" id="MF_03193">
    <property type="entry name" value="COQ6_monooxygenase"/>
    <property type="match status" value="1"/>
</dbReference>
<dbReference type="PROSITE" id="PS01304">
    <property type="entry name" value="UBIH"/>
    <property type="match status" value="1"/>
</dbReference>
<comment type="cofactor">
    <cofactor evidence="1 11">
        <name>FAD</name>
        <dbReference type="ChEBI" id="CHEBI:57692"/>
    </cofactor>
</comment>
<gene>
    <name evidence="11" type="primary">COQ6</name>
    <name evidence="13" type="ORF">FOA43_004473</name>
</gene>
<dbReference type="Proteomes" id="UP000662931">
    <property type="component" value="Chromosome 4"/>
</dbReference>
<evidence type="ECO:0000256" key="4">
    <source>
        <dbReference type="ARBA" id="ARBA00022688"/>
    </source>
</evidence>
<dbReference type="PANTHER" id="PTHR43876:SF7">
    <property type="entry name" value="UBIQUINONE BIOSYNTHESIS MONOOXYGENASE COQ6, MITOCHONDRIAL"/>
    <property type="match status" value="1"/>
</dbReference>
<organism evidence="13 14">
    <name type="scientific">Eeniella nana</name>
    <name type="common">Yeast</name>
    <name type="synonym">Brettanomyces nanus</name>
    <dbReference type="NCBI Taxonomy" id="13502"/>
    <lineage>
        <taxon>Eukaryota</taxon>
        <taxon>Fungi</taxon>
        <taxon>Dikarya</taxon>
        <taxon>Ascomycota</taxon>
        <taxon>Saccharomycotina</taxon>
        <taxon>Pichiomycetes</taxon>
        <taxon>Pichiales</taxon>
        <taxon>Pichiaceae</taxon>
        <taxon>Brettanomyces</taxon>
    </lineage>
</organism>
<dbReference type="SUPFAM" id="SSF51905">
    <property type="entry name" value="FAD/NAD(P)-binding domain"/>
    <property type="match status" value="1"/>
</dbReference>
<evidence type="ECO:0000256" key="9">
    <source>
        <dbReference type="ARBA" id="ARBA00023128"/>
    </source>
</evidence>
<dbReference type="InterPro" id="IPR000689">
    <property type="entry name" value="UbQ_mOase_COQ6"/>
</dbReference>
<dbReference type="GO" id="GO:0120538">
    <property type="term" value="F:2-methoxy-6-polyprenolphenol 4-hydroxylase activity"/>
    <property type="evidence" value="ECO:0007669"/>
    <property type="project" value="UniProtKB-EC"/>
</dbReference>
<dbReference type="InterPro" id="IPR051205">
    <property type="entry name" value="UbiH/COQ6_monooxygenase"/>
</dbReference>
<keyword evidence="6 11" id="KW-0274">FAD</keyword>
<dbReference type="EC" id="1.14.15.45" evidence="11"/>
<keyword evidence="14" id="KW-1185">Reference proteome</keyword>
<dbReference type="InterPro" id="IPR036188">
    <property type="entry name" value="FAD/NAD-bd_sf"/>
</dbReference>
<evidence type="ECO:0000256" key="10">
    <source>
        <dbReference type="ARBA" id="ARBA00023136"/>
    </source>
</evidence>
<name>A0A875SAI4_EENNA</name>
<keyword evidence="9 11" id="KW-0496">Mitochondrion</keyword>
<evidence type="ECO:0000256" key="5">
    <source>
        <dbReference type="ARBA" id="ARBA00022792"/>
    </source>
</evidence>
<comment type="similarity">
    <text evidence="2 11">Belongs to the UbiH/COQ6 family.</text>
</comment>
<evidence type="ECO:0000256" key="6">
    <source>
        <dbReference type="ARBA" id="ARBA00022827"/>
    </source>
</evidence>
<dbReference type="InterPro" id="IPR010971">
    <property type="entry name" value="UbiH/COQ6"/>
</dbReference>
<dbReference type="UniPathway" id="UPA00232"/>
<feature type="domain" description="FAD-binding" evidence="12">
    <location>
        <begin position="19"/>
        <end position="388"/>
    </location>
</feature>
<comment type="pathway">
    <text evidence="11">Cofactor biosynthesis; ubiquinone biosynthesis.</text>
</comment>
<dbReference type="EMBL" id="CP064815">
    <property type="protein sequence ID" value="QPG77075.1"/>
    <property type="molecule type" value="Genomic_DNA"/>
</dbReference>
<evidence type="ECO:0000256" key="7">
    <source>
        <dbReference type="ARBA" id="ARBA00023002"/>
    </source>
</evidence>